<organism evidence="6">
    <name type="scientific">Burkholderia cenocepacia</name>
    <dbReference type="NCBI Taxonomy" id="95486"/>
    <lineage>
        <taxon>Bacteria</taxon>
        <taxon>Pseudomonadati</taxon>
        <taxon>Pseudomonadota</taxon>
        <taxon>Betaproteobacteria</taxon>
        <taxon>Burkholderiales</taxon>
        <taxon>Burkholderiaceae</taxon>
        <taxon>Burkholderia</taxon>
        <taxon>Burkholderia cepacia complex</taxon>
    </lineage>
</organism>
<dbReference type="SUPFAM" id="SSF54373">
    <property type="entry name" value="FAD-linked reductases, C-terminal domain"/>
    <property type="match status" value="1"/>
</dbReference>
<dbReference type="SUPFAM" id="SSF51905">
    <property type="entry name" value="FAD/NAD(P)-binding domain"/>
    <property type="match status" value="1"/>
</dbReference>
<dbReference type="EMBL" id="JJOA01000035">
    <property type="protein sequence ID" value="KEA55801.1"/>
    <property type="molecule type" value="Genomic_DNA"/>
</dbReference>
<dbReference type="Gene3D" id="3.50.50.60">
    <property type="entry name" value="FAD/NAD(P)-binding domain"/>
    <property type="match status" value="1"/>
</dbReference>
<dbReference type="NCBIfam" id="NF008425">
    <property type="entry name" value="PRK11259.1"/>
    <property type="match status" value="1"/>
</dbReference>
<dbReference type="PANTHER" id="PTHR10961">
    <property type="entry name" value="PEROXISOMAL SARCOSINE OXIDASE"/>
    <property type="match status" value="1"/>
</dbReference>
<comment type="caution">
    <text evidence="6">The sequence shown here is derived from an EMBL/GenBank/DDBJ whole genome shotgun (WGS) entry which is preliminary data.</text>
</comment>
<accession>A0A071MH60</accession>
<dbReference type="AlphaFoldDB" id="A0A071MH60"/>
<dbReference type="Pfam" id="PF01266">
    <property type="entry name" value="DAO"/>
    <property type="match status" value="1"/>
</dbReference>
<keyword evidence="4" id="KW-0560">Oxidoreductase</keyword>
<evidence type="ECO:0000256" key="2">
    <source>
        <dbReference type="ARBA" id="ARBA00022630"/>
    </source>
</evidence>
<feature type="domain" description="FAD dependent oxidoreductase" evidence="5">
    <location>
        <begin position="6"/>
        <end position="353"/>
    </location>
</feature>
<evidence type="ECO:0000256" key="4">
    <source>
        <dbReference type="ARBA" id="ARBA00023002"/>
    </source>
</evidence>
<dbReference type="InterPro" id="IPR036188">
    <property type="entry name" value="FAD/NAD-bd_sf"/>
</dbReference>
<dbReference type="InterPro" id="IPR045170">
    <property type="entry name" value="MTOX"/>
</dbReference>
<evidence type="ECO:0000313" key="6">
    <source>
        <dbReference type="EMBL" id="KEA55801.1"/>
    </source>
</evidence>
<reference evidence="6" key="1">
    <citation type="submission" date="2014-04" db="EMBL/GenBank/DDBJ databases">
        <title>In planta biocontrol of soil-borne Fusarium wilt of banana through a plant endophytic bacterium, Burkholderia cenocepacia 869T2.</title>
        <authorList>
            <person name="Ho Y.-N."/>
            <person name="Chiang H.-M."/>
            <person name="Chao C.-P."/>
            <person name="Su C.-C."/>
            <person name="Hsu H.-F."/>
            <person name="Guo C.-T."/>
            <person name="Hsieh J.-L."/>
            <person name="Huang C.-C."/>
        </authorList>
    </citation>
    <scope>NUCLEOTIDE SEQUENCE [LARGE SCALE GENOMIC DNA]</scope>
    <source>
        <strain evidence="6">869T2</strain>
    </source>
</reference>
<protein>
    <submittedName>
        <fullName evidence="6">N-methyltryptophan oxidase</fullName>
    </submittedName>
</protein>
<dbReference type="Gene3D" id="3.30.9.10">
    <property type="entry name" value="D-Amino Acid Oxidase, subunit A, domain 2"/>
    <property type="match status" value="1"/>
</dbReference>
<keyword evidence="3" id="KW-0274">FAD</keyword>
<keyword evidence="2" id="KW-0285">Flavoprotein</keyword>
<dbReference type="GO" id="GO:0008115">
    <property type="term" value="F:sarcosine oxidase activity"/>
    <property type="evidence" value="ECO:0007669"/>
    <property type="project" value="TreeGrafter"/>
</dbReference>
<dbReference type="GO" id="GO:0050660">
    <property type="term" value="F:flavin adenine dinucleotide binding"/>
    <property type="evidence" value="ECO:0007669"/>
    <property type="project" value="InterPro"/>
</dbReference>
<evidence type="ECO:0000256" key="3">
    <source>
        <dbReference type="ARBA" id="ARBA00022827"/>
    </source>
</evidence>
<proteinExistence type="predicted"/>
<gene>
    <name evidence="6" type="ORF">DT99_30430</name>
</gene>
<name>A0A071MH60_9BURK</name>
<sequence>MMSSFDVIVLGAGTWGSAASWQLATRGYRVLAIDAFRPPHKVGSHGGATRLARQSNSSGPAYIKLTEAAWEMWGEVSKKVGQDILVKTGSAFIGEPGSEWFDKTLSNLQKSEFEYEVLSNAESSSRFPWLKTRERELTVWEPNGSIILVEPAIHSLQKLASEHGVEFRFDEPVLTWNADASGVGVRTAQGTYRADKLVVTAGARSNRILNLDLPVDVERQVLVNFKVPAGHVALPALFFAAPPGDPGMPAYGCPEPDGTYKFSVATRMDIIDPDTISQDIKANDVERVREVLRQRLPQLDAEPVGGAVCMWSESKDGHWLLGAHPDHRNVVIGAGCTGRGFRYAPVVGKALADFVDGTERPDLDTFTTARFNLKNSEVTK</sequence>
<evidence type="ECO:0000259" key="5">
    <source>
        <dbReference type="Pfam" id="PF01266"/>
    </source>
</evidence>
<dbReference type="InterPro" id="IPR006076">
    <property type="entry name" value="FAD-dep_OxRdtase"/>
</dbReference>
<comment type="cofactor">
    <cofactor evidence="1">
        <name>FAD</name>
        <dbReference type="ChEBI" id="CHEBI:57692"/>
    </cofactor>
</comment>
<dbReference type="PANTHER" id="PTHR10961:SF7">
    <property type="entry name" value="FAD DEPENDENT OXIDOREDUCTASE DOMAIN-CONTAINING PROTEIN"/>
    <property type="match status" value="1"/>
</dbReference>
<evidence type="ECO:0000256" key="1">
    <source>
        <dbReference type="ARBA" id="ARBA00001974"/>
    </source>
</evidence>